<gene>
    <name evidence="2" type="ORF">LWF01_19140</name>
</gene>
<keyword evidence="3" id="KW-1185">Reference proteome</keyword>
<feature type="transmembrane region" description="Helical" evidence="1">
    <location>
        <begin position="118"/>
        <end position="143"/>
    </location>
</feature>
<feature type="transmembrane region" description="Helical" evidence="1">
    <location>
        <begin position="164"/>
        <end position="184"/>
    </location>
</feature>
<feature type="transmembrane region" description="Helical" evidence="1">
    <location>
        <begin position="384"/>
        <end position="406"/>
    </location>
</feature>
<feature type="transmembrane region" description="Helical" evidence="1">
    <location>
        <begin position="293"/>
        <end position="317"/>
    </location>
</feature>
<evidence type="ECO:0008006" key="4">
    <source>
        <dbReference type="Google" id="ProtNLM"/>
    </source>
</evidence>
<evidence type="ECO:0000313" key="2">
    <source>
        <dbReference type="EMBL" id="WGW12167.1"/>
    </source>
</evidence>
<reference evidence="2 3" key="1">
    <citation type="submission" date="2023-05" db="EMBL/GenBank/DDBJ databases">
        <title>Lithophilousrod everest ZFBP1038 complete genpme.</title>
        <authorList>
            <person name="Tian M."/>
        </authorList>
    </citation>
    <scope>NUCLEOTIDE SEQUENCE [LARGE SCALE GENOMIC DNA]</scope>
    <source>
        <strain evidence="2 3">ZFBP1038</strain>
    </source>
</reference>
<organism evidence="2 3">
    <name type="scientific">Saxibacter everestensis</name>
    <dbReference type="NCBI Taxonomy" id="2909229"/>
    <lineage>
        <taxon>Bacteria</taxon>
        <taxon>Bacillati</taxon>
        <taxon>Actinomycetota</taxon>
        <taxon>Actinomycetes</taxon>
        <taxon>Micrococcales</taxon>
        <taxon>Brevibacteriaceae</taxon>
        <taxon>Saxibacter</taxon>
    </lineage>
</organism>
<keyword evidence="1" id="KW-0812">Transmembrane</keyword>
<sequence>MSSPKSADLRTAAAAVVAMLPGFLFPFILTLAKPASVSDSIMLALSIVTTLTSAVGTAIELNTVSEFGRQLSDGRMPSTSAMVSYRRRVYVFGLLTTGIVGPLLALLYAVGSDRSTDFLIVCGLMLGVSVITVFSSVQSGILIAHGEAGYAVALQFLRPTLPSILIIAWPAMPLLLLPLAFVLGEAVRYGLLSWKRNRILSGYLANRDEKLESRGMLWQSFSAGMSQGAPIIDRVFLNAGPTGSISMYELADKLYFAAAQFLNYGFLVRRVGRWSRIPTMTQQDARKLLRKDLTVVLGAAAVIAVVGITAASVLQLLPLPSIWSQSLSWAMVLFASAPLTMWIMSASRLIVIARRQRLLPWLSALTLATNLVLDIIFFSLWGVFGIVLATLGLRVCSAIVYAIVLWRILPSMTAPLAGQVSSG</sequence>
<feature type="transmembrane region" description="Helical" evidence="1">
    <location>
        <begin position="12"/>
        <end position="29"/>
    </location>
</feature>
<feature type="transmembrane region" description="Helical" evidence="1">
    <location>
        <begin position="329"/>
        <end position="351"/>
    </location>
</feature>
<evidence type="ECO:0000313" key="3">
    <source>
        <dbReference type="Proteomes" id="UP001209083"/>
    </source>
</evidence>
<evidence type="ECO:0000256" key="1">
    <source>
        <dbReference type="SAM" id="Phobius"/>
    </source>
</evidence>
<proteinExistence type="predicted"/>
<dbReference type="Proteomes" id="UP001209083">
    <property type="component" value="Chromosome"/>
</dbReference>
<dbReference type="EMBL" id="CP090958">
    <property type="protein sequence ID" value="WGW12167.1"/>
    <property type="molecule type" value="Genomic_DNA"/>
</dbReference>
<keyword evidence="1" id="KW-1133">Transmembrane helix</keyword>
<protein>
    <recommendedName>
        <fullName evidence="4">Membrane protein involved in the export of O-antigen and teichoic acid</fullName>
    </recommendedName>
</protein>
<dbReference type="RefSeq" id="WP_349638966.1">
    <property type="nucleotide sequence ID" value="NZ_CP090958.1"/>
</dbReference>
<name>A0ABY8QT22_9MICO</name>
<accession>A0ABY8QT22</accession>
<keyword evidence="1" id="KW-0472">Membrane</keyword>
<feature type="transmembrane region" description="Helical" evidence="1">
    <location>
        <begin position="89"/>
        <end position="112"/>
    </location>
</feature>
<feature type="transmembrane region" description="Helical" evidence="1">
    <location>
        <begin position="358"/>
        <end position="378"/>
    </location>
</feature>